<sequence>MKSDSLDWVEEAEDPSFFPLKRKRSFKSKRLEFIGWGSRPLIEFLQSIGRETNREYSRHEVNAVVIDYVRSNNLVNPQKKKRIVCDERLRTLFGKKSISRIKVYDLLETHFVENQDESEEENSSSEDVDGETGSLIISKERKISAQQKKIQEAPKSSFAALTSENIKLVYLKRSLVQALLKTQENFDNKVVGSFVRIKSDPYDFFQKNSHQLQQVTGVKKTFQSVDTGTETYLQLSSWLRDVSISSLSDDDFTEEECEDLSERVKGGLLKRPTVVDFELKAHILHEDITRHWIAREITLLQRRIDHANEKGWRRELHEYLQKRQLLMTKTEQDRLLSEKPKILAEELEPKATPPGASEKTEEKSCSPKPEQTRLSSENVETNAEEPEKQIMSFDDPEAGGARCFMGSNLREASDLSAPDPIREPAVIELSDDEDGVAPECNGLLPVVTRLHPNDEIWNYLDPQGVVQGPFPLVSLSRWYKSSYFHPNFRIWKTCESHQQSVLLVDVLREYSMI</sequence>
<feature type="compositionally biased region" description="Polar residues" evidence="1">
    <location>
        <begin position="372"/>
        <end position="381"/>
    </location>
</feature>
<accession>A0A9P0ZX50</accession>
<dbReference type="SMART" id="SM00719">
    <property type="entry name" value="Plus3"/>
    <property type="match status" value="1"/>
</dbReference>
<comment type="caution">
    <text evidence="5">The sequence shown here is derived from an EMBL/GenBank/DDBJ whole genome shotgun (WGS) entry which is preliminary data.</text>
</comment>
<proteinExistence type="predicted"/>
<evidence type="ECO:0000259" key="2">
    <source>
        <dbReference type="PROSITE" id="PS50829"/>
    </source>
</evidence>
<feature type="compositionally biased region" description="Basic and acidic residues" evidence="1">
    <location>
        <begin position="339"/>
        <end position="349"/>
    </location>
</feature>
<dbReference type="InterPro" id="IPR003121">
    <property type="entry name" value="SWIB_MDM2_domain"/>
</dbReference>
<dbReference type="InterPro" id="IPR035445">
    <property type="entry name" value="GYF-like_dom_sf"/>
</dbReference>
<evidence type="ECO:0000256" key="1">
    <source>
        <dbReference type="SAM" id="MobiDB-lite"/>
    </source>
</evidence>
<evidence type="ECO:0000313" key="6">
    <source>
        <dbReference type="Proteomes" id="UP001152484"/>
    </source>
</evidence>
<dbReference type="InterPro" id="IPR058668">
    <property type="entry name" value="NERD_dom"/>
</dbReference>
<dbReference type="Gene3D" id="1.10.245.10">
    <property type="entry name" value="SWIB/MDM2 domain"/>
    <property type="match status" value="1"/>
</dbReference>
<evidence type="ECO:0000259" key="3">
    <source>
        <dbReference type="PROSITE" id="PS51360"/>
    </source>
</evidence>
<feature type="domain" description="Plus3" evidence="3">
    <location>
        <begin position="160"/>
        <end position="289"/>
    </location>
</feature>
<dbReference type="PROSITE" id="PS51925">
    <property type="entry name" value="SWIB_MDM2"/>
    <property type="match status" value="1"/>
</dbReference>
<name>A0A9P0ZX50_CUSEU</name>
<dbReference type="InterPro" id="IPR036128">
    <property type="entry name" value="Plus3-like_sf"/>
</dbReference>
<reference evidence="5" key="1">
    <citation type="submission" date="2022-07" db="EMBL/GenBank/DDBJ databases">
        <authorList>
            <person name="Macas J."/>
            <person name="Novak P."/>
            <person name="Neumann P."/>
        </authorList>
    </citation>
    <scope>NUCLEOTIDE SEQUENCE</scope>
</reference>
<evidence type="ECO:0000259" key="4">
    <source>
        <dbReference type="PROSITE" id="PS51925"/>
    </source>
</evidence>
<dbReference type="PROSITE" id="PS51360">
    <property type="entry name" value="PLUS3"/>
    <property type="match status" value="1"/>
</dbReference>
<organism evidence="5 6">
    <name type="scientific">Cuscuta europaea</name>
    <name type="common">European dodder</name>
    <dbReference type="NCBI Taxonomy" id="41803"/>
    <lineage>
        <taxon>Eukaryota</taxon>
        <taxon>Viridiplantae</taxon>
        <taxon>Streptophyta</taxon>
        <taxon>Embryophyta</taxon>
        <taxon>Tracheophyta</taxon>
        <taxon>Spermatophyta</taxon>
        <taxon>Magnoliopsida</taxon>
        <taxon>eudicotyledons</taxon>
        <taxon>Gunneridae</taxon>
        <taxon>Pentapetalae</taxon>
        <taxon>asterids</taxon>
        <taxon>lamiids</taxon>
        <taxon>Solanales</taxon>
        <taxon>Convolvulaceae</taxon>
        <taxon>Cuscuteae</taxon>
        <taxon>Cuscuta</taxon>
        <taxon>Cuscuta subgen. Cuscuta</taxon>
    </lineage>
</organism>
<dbReference type="OrthoDB" id="6415790at2759"/>
<evidence type="ECO:0000313" key="5">
    <source>
        <dbReference type="EMBL" id="CAH9118261.1"/>
    </source>
</evidence>
<feature type="domain" description="DM2" evidence="4">
    <location>
        <begin position="30"/>
        <end position="113"/>
    </location>
</feature>
<dbReference type="Pfam" id="PF02201">
    <property type="entry name" value="SWIB"/>
    <property type="match status" value="1"/>
</dbReference>
<dbReference type="InterPro" id="IPR036885">
    <property type="entry name" value="SWIB_MDM2_dom_sf"/>
</dbReference>
<dbReference type="PROSITE" id="PS50829">
    <property type="entry name" value="GYF"/>
    <property type="match status" value="1"/>
</dbReference>
<dbReference type="Proteomes" id="UP001152484">
    <property type="component" value="Unassembled WGS sequence"/>
</dbReference>
<dbReference type="Gene3D" id="3.90.70.200">
    <property type="entry name" value="Plus-3 domain"/>
    <property type="match status" value="1"/>
</dbReference>
<dbReference type="SUPFAM" id="SSF159042">
    <property type="entry name" value="Plus3-like"/>
    <property type="match status" value="1"/>
</dbReference>
<dbReference type="Pfam" id="PF02213">
    <property type="entry name" value="GYF"/>
    <property type="match status" value="1"/>
</dbReference>
<dbReference type="InterPro" id="IPR045894">
    <property type="entry name" value="At5g08430-like"/>
</dbReference>
<dbReference type="PANTHER" id="PTHR46851:SF11">
    <property type="entry name" value="GYF DOMAIN-CONTAINING PROTEIN"/>
    <property type="match status" value="1"/>
</dbReference>
<dbReference type="Pfam" id="PF03126">
    <property type="entry name" value="Plus-3"/>
    <property type="match status" value="1"/>
</dbReference>
<dbReference type="SUPFAM" id="SSF47592">
    <property type="entry name" value="SWIB/MDM2 domain"/>
    <property type="match status" value="1"/>
</dbReference>
<dbReference type="CDD" id="cd00072">
    <property type="entry name" value="GYF"/>
    <property type="match status" value="1"/>
</dbReference>
<keyword evidence="6" id="KW-1185">Reference proteome</keyword>
<dbReference type="SUPFAM" id="SSF55277">
    <property type="entry name" value="GYF domain"/>
    <property type="match status" value="1"/>
</dbReference>
<gene>
    <name evidence="5" type="ORF">CEURO_LOCUS21869</name>
</gene>
<dbReference type="InterPro" id="IPR003169">
    <property type="entry name" value="GYF"/>
</dbReference>
<dbReference type="SMART" id="SM00444">
    <property type="entry name" value="GYF"/>
    <property type="match status" value="1"/>
</dbReference>
<feature type="region of interest" description="Disordered" evidence="1">
    <location>
        <begin position="339"/>
        <end position="386"/>
    </location>
</feature>
<dbReference type="EMBL" id="CAMAPE010000075">
    <property type="protein sequence ID" value="CAH9118261.1"/>
    <property type="molecule type" value="Genomic_DNA"/>
</dbReference>
<dbReference type="GO" id="GO:0003677">
    <property type="term" value="F:DNA binding"/>
    <property type="evidence" value="ECO:0007669"/>
    <property type="project" value="InterPro"/>
</dbReference>
<dbReference type="Pfam" id="PF25980">
    <property type="entry name" value="NERD_plant"/>
    <property type="match status" value="1"/>
</dbReference>
<dbReference type="Gene3D" id="3.30.1490.40">
    <property type="match status" value="1"/>
</dbReference>
<protein>
    <submittedName>
        <fullName evidence="5">Uncharacterized protein</fullName>
    </submittedName>
</protein>
<dbReference type="PANTHER" id="PTHR46851">
    <property type="entry name" value="OS01G0884500 PROTEIN"/>
    <property type="match status" value="1"/>
</dbReference>
<dbReference type="AlphaFoldDB" id="A0A9P0ZX50"/>
<dbReference type="InterPro" id="IPR004343">
    <property type="entry name" value="Plus-3_dom"/>
</dbReference>
<dbReference type="CDD" id="cd10567">
    <property type="entry name" value="SWIB-MDM2_like"/>
    <property type="match status" value="1"/>
</dbReference>
<feature type="domain" description="GYF" evidence="2">
    <location>
        <begin position="454"/>
        <end position="508"/>
    </location>
</feature>